<gene>
    <name evidence="1" type="ORF">AVDCRST_MAG69-1013</name>
</gene>
<dbReference type="AlphaFoldDB" id="A0A6J4RZD8"/>
<accession>A0A6J4RZD8</accession>
<name>A0A6J4RZD8_9ACTN</name>
<sequence length="173" mass="18620">MRDVSVSTVITPHGLGPVVGFRQWVVVGDEIYSPLARTAWGYEPIEAECLARCRGAGGLWRRATEHRGPAPNPECVCGIYALFSPETLSRRDRLSRVSGAVVVWGRLEVHEAGMRAQYARIVALALPGGRHRGPDRMVSGLADRLGVQAVSARDIEAAALAHGDPLPPVLVPD</sequence>
<organism evidence="1">
    <name type="scientific">uncultured Solirubrobacteraceae bacterium</name>
    <dbReference type="NCBI Taxonomy" id="1162706"/>
    <lineage>
        <taxon>Bacteria</taxon>
        <taxon>Bacillati</taxon>
        <taxon>Actinomycetota</taxon>
        <taxon>Thermoleophilia</taxon>
        <taxon>Solirubrobacterales</taxon>
        <taxon>Solirubrobacteraceae</taxon>
        <taxon>environmental samples</taxon>
    </lineage>
</organism>
<reference evidence="1" key="1">
    <citation type="submission" date="2020-02" db="EMBL/GenBank/DDBJ databases">
        <authorList>
            <person name="Meier V. D."/>
        </authorList>
    </citation>
    <scope>NUCLEOTIDE SEQUENCE</scope>
    <source>
        <strain evidence="1">AVDCRST_MAG69</strain>
    </source>
</reference>
<protein>
    <submittedName>
        <fullName evidence="1">Uncharacterized protein</fullName>
    </submittedName>
</protein>
<evidence type="ECO:0000313" key="1">
    <source>
        <dbReference type="EMBL" id="CAA9485091.1"/>
    </source>
</evidence>
<proteinExistence type="predicted"/>
<dbReference type="EMBL" id="CADCVP010000115">
    <property type="protein sequence ID" value="CAA9485091.1"/>
    <property type="molecule type" value="Genomic_DNA"/>
</dbReference>